<proteinExistence type="inferred from homology"/>
<organism evidence="13 14">
    <name type="scientific">Candidatus Obscuribacter phosphatis</name>
    <dbReference type="NCBI Taxonomy" id="1906157"/>
    <lineage>
        <taxon>Bacteria</taxon>
        <taxon>Bacillati</taxon>
        <taxon>Candidatus Melainabacteria</taxon>
        <taxon>Candidatus Obscuribacterales</taxon>
        <taxon>Candidatus Obscuribacteraceae</taxon>
        <taxon>Candidatus Obscuribacter</taxon>
    </lineage>
</organism>
<keyword evidence="8 10" id="KW-0275">Fatty acid biosynthesis</keyword>
<keyword evidence="10" id="KW-0963">Cytoplasm</keyword>
<dbReference type="Proteomes" id="UP000664277">
    <property type="component" value="Unassembled WGS sequence"/>
</dbReference>
<sequence length="323" mass="35560">MASTEKKIVPLEFEQPLAVLAQQIEALERQLGDNPDLEGDIDRLQEQYNLLKKSLYVNLRPIDHLAIARHSQRPYSRDYFSLWDPQFMELHGDRKGADDAAMVGGLLNLGGINMVAVGTQKGRSIKEKQACNFGMPQPEGYRKALRLFKHADKYGLPILTLIDTPGAYPGLSAEEHNQAQAIAENLFELAGLRVPVVAVVTGEGGSGGALAIGVANRILMLEHSVYSVISPEGCASILWRSNDKVPDACQAMKMTAREILQLGVIDEVIDEPLGGAHHDHQLAARNLGEAIVRQMKSLLQMSKDEIRIDRQSKFRAFGAFAEN</sequence>
<dbReference type="AlphaFoldDB" id="A0A8J7PAN1"/>
<evidence type="ECO:0000256" key="5">
    <source>
        <dbReference type="ARBA" id="ARBA00022832"/>
    </source>
</evidence>
<dbReference type="NCBIfam" id="TIGR00513">
    <property type="entry name" value="accA"/>
    <property type="match status" value="1"/>
</dbReference>
<comment type="subunit">
    <text evidence="10">Acetyl-CoA carboxylase is a heterohexamer composed of biotin carboxyl carrier protein (AccB), biotin carboxylase (AccC) and two subunits each of ACCase subunit alpha (AccA) and ACCase subunit beta (AccD).</text>
</comment>
<dbReference type="UniPathway" id="UPA00655">
    <property type="reaction ID" value="UER00711"/>
</dbReference>
<comment type="caution">
    <text evidence="13">The sequence shown here is derived from an EMBL/GenBank/DDBJ whole genome shotgun (WGS) entry which is preliminary data.</text>
</comment>
<dbReference type="SUPFAM" id="SSF52096">
    <property type="entry name" value="ClpP/crotonase"/>
    <property type="match status" value="1"/>
</dbReference>
<keyword evidence="6 10" id="KW-0067">ATP-binding</keyword>
<dbReference type="PROSITE" id="PS50989">
    <property type="entry name" value="COA_CT_CTER"/>
    <property type="match status" value="1"/>
</dbReference>
<evidence type="ECO:0000256" key="7">
    <source>
        <dbReference type="ARBA" id="ARBA00023098"/>
    </source>
</evidence>
<dbReference type="Pfam" id="PF03255">
    <property type="entry name" value="ACCA"/>
    <property type="match status" value="1"/>
</dbReference>
<evidence type="ECO:0000256" key="3">
    <source>
        <dbReference type="ARBA" id="ARBA00022679"/>
    </source>
</evidence>
<evidence type="ECO:0000256" key="2">
    <source>
        <dbReference type="ARBA" id="ARBA00022516"/>
    </source>
</evidence>
<dbReference type="InterPro" id="IPR001095">
    <property type="entry name" value="Acetyl_CoA_COase_a_su"/>
</dbReference>
<dbReference type="GO" id="GO:2001295">
    <property type="term" value="P:malonyl-CoA biosynthetic process"/>
    <property type="evidence" value="ECO:0007669"/>
    <property type="project" value="UniProtKB-UniRule"/>
</dbReference>
<dbReference type="GO" id="GO:0009317">
    <property type="term" value="C:acetyl-CoA carboxylase complex"/>
    <property type="evidence" value="ECO:0007669"/>
    <property type="project" value="InterPro"/>
</dbReference>
<dbReference type="PRINTS" id="PR01069">
    <property type="entry name" value="ACCCTRFRASEA"/>
</dbReference>
<dbReference type="HAMAP" id="MF_00823">
    <property type="entry name" value="AcetylCoA_CT_alpha"/>
    <property type="match status" value="1"/>
</dbReference>
<comment type="subcellular location">
    <subcellularLocation>
        <location evidence="10">Cytoplasm</location>
    </subcellularLocation>
</comment>
<dbReference type="PANTHER" id="PTHR42853">
    <property type="entry name" value="ACETYL-COENZYME A CARBOXYLASE CARBOXYL TRANSFERASE SUBUNIT ALPHA"/>
    <property type="match status" value="1"/>
</dbReference>
<dbReference type="InterPro" id="IPR011763">
    <property type="entry name" value="COA_CT_C"/>
</dbReference>
<comment type="catalytic activity">
    <reaction evidence="9 10">
        <text>N(6)-carboxybiotinyl-L-lysyl-[protein] + acetyl-CoA = N(6)-biotinyl-L-lysyl-[protein] + malonyl-CoA</text>
        <dbReference type="Rhea" id="RHEA:54728"/>
        <dbReference type="Rhea" id="RHEA-COMP:10505"/>
        <dbReference type="Rhea" id="RHEA-COMP:10506"/>
        <dbReference type="ChEBI" id="CHEBI:57288"/>
        <dbReference type="ChEBI" id="CHEBI:57384"/>
        <dbReference type="ChEBI" id="CHEBI:83144"/>
        <dbReference type="ChEBI" id="CHEBI:83145"/>
        <dbReference type="EC" id="2.1.3.15"/>
    </reaction>
</comment>
<evidence type="ECO:0000313" key="13">
    <source>
        <dbReference type="EMBL" id="MBN8660877.1"/>
    </source>
</evidence>
<dbReference type="EC" id="2.1.3.15" evidence="10"/>
<evidence type="ECO:0000256" key="6">
    <source>
        <dbReference type="ARBA" id="ARBA00022840"/>
    </source>
</evidence>
<keyword evidence="7 10" id="KW-0443">Lipid metabolism</keyword>
<keyword evidence="3 10" id="KW-0808">Transferase</keyword>
<evidence type="ECO:0000256" key="11">
    <source>
        <dbReference type="SAM" id="Coils"/>
    </source>
</evidence>
<dbReference type="InterPro" id="IPR029045">
    <property type="entry name" value="ClpP/crotonase-like_dom_sf"/>
</dbReference>
<dbReference type="GO" id="GO:0016743">
    <property type="term" value="F:carboxyl- or carbamoyltransferase activity"/>
    <property type="evidence" value="ECO:0007669"/>
    <property type="project" value="UniProtKB-UniRule"/>
</dbReference>
<evidence type="ECO:0000256" key="10">
    <source>
        <dbReference type="HAMAP-Rule" id="MF_00823"/>
    </source>
</evidence>
<comment type="similarity">
    <text evidence="10">Belongs to the AccA family.</text>
</comment>
<evidence type="ECO:0000259" key="12">
    <source>
        <dbReference type="PROSITE" id="PS50989"/>
    </source>
</evidence>
<dbReference type="GO" id="GO:0006633">
    <property type="term" value="P:fatty acid biosynthetic process"/>
    <property type="evidence" value="ECO:0007669"/>
    <property type="project" value="UniProtKB-KW"/>
</dbReference>
<keyword evidence="13" id="KW-0436">Ligase</keyword>
<comment type="pathway">
    <text evidence="1 10">Lipid metabolism; malonyl-CoA biosynthesis; malonyl-CoA from acetyl-CoA: step 1/1.</text>
</comment>
<keyword evidence="4 10" id="KW-0547">Nucleotide-binding</keyword>
<evidence type="ECO:0000256" key="8">
    <source>
        <dbReference type="ARBA" id="ARBA00023160"/>
    </source>
</evidence>
<reference evidence="13" key="1">
    <citation type="submission" date="2021-02" db="EMBL/GenBank/DDBJ databases">
        <title>Genome-Resolved Metagenomics of a Microbial Community Performing Photosynthetic Biological Nutrient Removal.</title>
        <authorList>
            <person name="Mcdaniel E.A."/>
        </authorList>
    </citation>
    <scope>NUCLEOTIDE SEQUENCE</scope>
    <source>
        <strain evidence="13">UWPOB_OBS1</strain>
    </source>
</reference>
<accession>A0A8J7PAN1</accession>
<dbReference type="EMBL" id="JAFLCK010000014">
    <property type="protein sequence ID" value="MBN8660877.1"/>
    <property type="molecule type" value="Genomic_DNA"/>
</dbReference>
<dbReference type="Gene3D" id="3.90.226.10">
    <property type="entry name" value="2-enoyl-CoA Hydratase, Chain A, domain 1"/>
    <property type="match status" value="1"/>
</dbReference>
<evidence type="ECO:0000256" key="9">
    <source>
        <dbReference type="ARBA" id="ARBA00049152"/>
    </source>
</evidence>
<dbReference type="NCBIfam" id="NF041504">
    <property type="entry name" value="AccA_sub"/>
    <property type="match status" value="1"/>
</dbReference>
<feature type="coiled-coil region" evidence="11">
    <location>
        <begin position="27"/>
        <end position="54"/>
    </location>
</feature>
<evidence type="ECO:0000313" key="14">
    <source>
        <dbReference type="Proteomes" id="UP000664277"/>
    </source>
</evidence>
<gene>
    <name evidence="10" type="primary">accA</name>
    <name evidence="13" type="ORF">J0M35_10960</name>
</gene>
<name>A0A8J7PAN1_9BACT</name>
<evidence type="ECO:0000256" key="1">
    <source>
        <dbReference type="ARBA" id="ARBA00004956"/>
    </source>
</evidence>
<evidence type="ECO:0000256" key="4">
    <source>
        <dbReference type="ARBA" id="ARBA00022741"/>
    </source>
</evidence>
<keyword evidence="11" id="KW-0175">Coiled coil</keyword>
<dbReference type="GO" id="GO:0005524">
    <property type="term" value="F:ATP binding"/>
    <property type="evidence" value="ECO:0007669"/>
    <property type="project" value="UniProtKB-KW"/>
</dbReference>
<dbReference type="GO" id="GO:0003989">
    <property type="term" value="F:acetyl-CoA carboxylase activity"/>
    <property type="evidence" value="ECO:0007669"/>
    <property type="project" value="InterPro"/>
</dbReference>
<keyword evidence="5 10" id="KW-0276">Fatty acid metabolism</keyword>
<comment type="function">
    <text evidence="10">Component of the acetyl coenzyme A carboxylase (ACC) complex. First, biotin carboxylase catalyzes the carboxylation of biotin on its carrier protein (BCCP) and then the CO(2) group is transferred by the carboxyltransferase to acetyl-CoA to form malonyl-CoA.</text>
</comment>
<feature type="domain" description="CoA carboxyltransferase C-terminal" evidence="12">
    <location>
        <begin position="36"/>
        <end position="297"/>
    </location>
</feature>
<dbReference type="NCBIfam" id="NF004344">
    <property type="entry name" value="PRK05724.1"/>
    <property type="match status" value="1"/>
</dbReference>
<dbReference type="PANTHER" id="PTHR42853:SF3">
    <property type="entry name" value="ACETYL-COENZYME A CARBOXYLASE CARBOXYL TRANSFERASE SUBUNIT ALPHA, CHLOROPLASTIC"/>
    <property type="match status" value="1"/>
</dbReference>
<protein>
    <recommendedName>
        <fullName evidence="10">Acetyl-coenzyme A carboxylase carboxyl transferase subunit alpha</fullName>
        <shortName evidence="10">ACCase subunit alpha</shortName>
        <shortName evidence="10">Acetyl-CoA carboxylase carboxyltransferase subunit alpha</shortName>
        <ecNumber evidence="10">2.1.3.15</ecNumber>
    </recommendedName>
</protein>
<keyword evidence="2 10" id="KW-0444">Lipid biosynthesis</keyword>